<sequence>MQLAALKHRTESEDSFVIDPTHVRVRFHSVKNDVEKVIVHYCDNYLPLTEAQTIVMDKIGEGQVEDHWGATLTAPYHRLKYSFEVIGRDGTSVVYGDRAISSDVESALMEDGSYFKVPYCHDIDMAKTPEWVRHTVWYQIFPERFVLMGINPMILRVPSLGILVIIRVARTFMVATCKGY</sequence>
<organism evidence="2 3">
    <name type="scientific">Lactobacillus kefiranofaciens</name>
    <dbReference type="NCBI Taxonomy" id="267818"/>
    <lineage>
        <taxon>Bacteria</taxon>
        <taxon>Bacillati</taxon>
        <taxon>Bacillota</taxon>
        <taxon>Bacilli</taxon>
        <taxon>Lactobacillales</taxon>
        <taxon>Lactobacillaceae</taxon>
        <taxon>Lactobacillus</taxon>
    </lineage>
</organism>
<proteinExistence type="predicted"/>
<evidence type="ECO:0000313" key="2">
    <source>
        <dbReference type="EMBL" id="SDA58001.1"/>
    </source>
</evidence>
<dbReference type="Gene3D" id="2.60.40.10">
    <property type="entry name" value="Immunoglobulins"/>
    <property type="match status" value="1"/>
</dbReference>
<dbReference type="InterPro" id="IPR004185">
    <property type="entry name" value="Glyco_hydro_13_lg-like_dom"/>
</dbReference>
<name>A0ABY0MIY3_9LACO</name>
<accession>A0ABY0MIY3</accession>
<dbReference type="Proteomes" id="UP000181860">
    <property type="component" value="Unassembled WGS sequence"/>
</dbReference>
<protein>
    <submittedName>
        <fullName evidence="2">Alpha amylase, N-terminal ig-like domain</fullName>
    </submittedName>
</protein>
<gene>
    <name evidence="2" type="ORF">SAMN02983011_01450</name>
</gene>
<dbReference type="CDD" id="cd02857">
    <property type="entry name" value="E_set_CDase_PDE_N"/>
    <property type="match status" value="1"/>
</dbReference>
<dbReference type="InterPro" id="IPR013783">
    <property type="entry name" value="Ig-like_fold"/>
</dbReference>
<dbReference type="SUPFAM" id="SSF81296">
    <property type="entry name" value="E set domains"/>
    <property type="match status" value="1"/>
</dbReference>
<feature type="domain" description="Glycoside hydrolase family 13 N-terminal Ig-like" evidence="1">
    <location>
        <begin position="1"/>
        <end position="121"/>
    </location>
</feature>
<keyword evidence="3" id="KW-1185">Reference proteome</keyword>
<dbReference type="Pfam" id="PF02903">
    <property type="entry name" value="Alpha-amylase_N"/>
    <property type="match status" value="1"/>
</dbReference>
<evidence type="ECO:0000313" key="3">
    <source>
        <dbReference type="Proteomes" id="UP000181860"/>
    </source>
</evidence>
<evidence type="ECO:0000259" key="1">
    <source>
        <dbReference type="Pfam" id="PF02903"/>
    </source>
</evidence>
<dbReference type="EMBL" id="FMXC01000015">
    <property type="protein sequence ID" value="SDA58001.1"/>
    <property type="molecule type" value="Genomic_DNA"/>
</dbReference>
<reference evidence="2 3" key="1">
    <citation type="submission" date="2016-10" db="EMBL/GenBank/DDBJ databases">
        <authorList>
            <person name="Varghese N."/>
            <person name="Submissions S."/>
        </authorList>
    </citation>
    <scope>NUCLEOTIDE SEQUENCE [LARGE SCALE GENOMIC DNA]</scope>
    <source>
        <strain evidence="2 3">ATCC 43761</strain>
    </source>
</reference>
<comment type="caution">
    <text evidence="2">The sequence shown here is derived from an EMBL/GenBank/DDBJ whole genome shotgun (WGS) entry which is preliminary data.</text>
</comment>
<dbReference type="InterPro" id="IPR014756">
    <property type="entry name" value="Ig_E-set"/>
</dbReference>